<evidence type="ECO:0000256" key="3">
    <source>
        <dbReference type="ARBA" id="ARBA00022692"/>
    </source>
</evidence>
<gene>
    <name evidence="9" type="ORF">FISHEDRAFT_47596</name>
</gene>
<feature type="region of interest" description="Disordered" evidence="6">
    <location>
        <begin position="1"/>
        <end position="30"/>
    </location>
</feature>
<keyword evidence="10" id="KW-1185">Reference proteome</keyword>
<feature type="transmembrane region" description="Helical" evidence="7">
    <location>
        <begin position="37"/>
        <end position="59"/>
    </location>
</feature>
<feature type="region of interest" description="Disordered" evidence="6">
    <location>
        <begin position="601"/>
        <end position="622"/>
    </location>
</feature>
<dbReference type="Pfam" id="PF07690">
    <property type="entry name" value="MFS_1"/>
    <property type="match status" value="1"/>
</dbReference>
<feature type="transmembrane region" description="Helical" evidence="7">
    <location>
        <begin position="71"/>
        <end position="90"/>
    </location>
</feature>
<dbReference type="Proteomes" id="UP000054144">
    <property type="component" value="Unassembled WGS sequence"/>
</dbReference>
<feature type="transmembrane region" description="Helical" evidence="7">
    <location>
        <begin position="102"/>
        <end position="121"/>
    </location>
</feature>
<dbReference type="PANTHER" id="PTHR23501">
    <property type="entry name" value="MAJOR FACILITATOR SUPERFAMILY"/>
    <property type="match status" value="1"/>
</dbReference>
<dbReference type="AlphaFoldDB" id="A0A0D7A680"/>
<keyword evidence="2" id="KW-0813">Transport</keyword>
<dbReference type="GO" id="GO:0012505">
    <property type="term" value="C:endomembrane system"/>
    <property type="evidence" value="ECO:0007669"/>
    <property type="project" value="UniProtKB-SubCell"/>
</dbReference>
<dbReference type="GO" id="GO:0005886">
    <property type="term" value="C:plasma membrane"/>
    <property type="evidence" value="ECO:0007669"/>
    <property type="project" value="TreeGrafter"/>
</dbReference>
<evidence type="ECO:0000256" key="1">
    <source>
        <dbReference type="ARBA" id="ARBA00004127"/>
    </source>
</evidence>
<reference evidence="9 10" key="1">
    <citation type="journal article" date="2015" name="Fungal Genet. Biol.">
        <title>Evolution of novel wood decay mechanisms in Agaricales revealed by the genome sequences of Fistulina hepatica and Cylindrobasidium torrendii.</title>
        <authorList>
            <person name="Floudas D."/>
            <person name="Held B.W."/>
            <person name="Riley R."/>
            <person name="Nagy L.G."/>
            <person name="Koehler G."/>
            <person name="Ransdell A.S."/>
            <person name="Younus H."/>
            <person name="Chow J."/>
            <person name="Chiniquy J."/>
            <person name="Lipzen A."/>
            <person name="Tritt A."/>
            <person name="Sun H."/>
            <person name="Haridas S."/>
            <person name="LaButti K."/>
            <person name="Ohm R.A."/>
            <person name="Kues U."/>
            <person name="Blanchette R.A."/>
            <person name="Grigoriev I.V."/>
            <person name="Minto R.E."/>
            <person name="Hibbett D.S."/>
        </authorList>
    </citation>
    <scope>NUCLEOTIDE SEQUENCE [LARGE SCALE GENOMIC DNA]</scope>
    <source>
        <strain evidence="9 10">ATCC 64428</strain>
    </source>
</reference>
<feature type="transmembrane region" description="Helical" evidence="7">
    <location>
        <begin position="188"/>
        <end position="210"/>
    </location>
</feature>
<dbReference type="EMBL" id="KN882038">
    <property type="protein sequence ID" value="KIY46255.1"/>
    <property type="molecule type" value="Genomic_DNA"/>
</dbReference>
<keyword evidence="5 7" id="KW-0472">Membrane</keyword>
<dbReference type="GO" id="GO:0015174">
    <property type="term" value="F:basic amino acid transmembrane transporter activity"/>
    <property type="evidence" value="ECO:0007669"/>
    <property type="project" value="TreeGrafter"/>
</dbReference>
<keyword evidence="3 7" id="KW-0812">Transmembrane</keyword>
<dbReference type="GO" id="GO:0000329">
    <property type="term" value="C:fungal-type vacuole membrane"/>
    <property type="evidence" value="ECO:0007669"/>
    <property type="project" value="TreeGrafter"/>
</dbReference>
<evidence type="ECO:0000256" key="4">
    <source>
        <dbReference type="ARBA" id="ARBA00022989"/>
    </source>
</evidence>
<dbReference type="SUPFAM" id="SSF103473">
    <property type="entry name" value="MFS general substrate transporter"/>
    <property type="match status" value="2"/>
</dbReference>
<dbReference type="Gene3D" id="1.20.1250.20">
    <property type="entry name" value="MFS general substrate transporter like domains"/>
    <property type="match status" value="1"/>
</dbReference>
<keyword evidence="4 7" id="KW-1133">Transmembrane helix</keyword>
<proteinExistence type="predicted"/>
<evidence type="ECO:0000313" key="9">
    <source>
        <dbReference type="EMBL" id="KIY46255.1"/>
    </source>
</evidence>
<evidence type="ECO:0000256" key="6">
    <source>
        <dbReference type="SAM" id="MobiDB-lite"/>
    </source>
</evidence>
<feature type="transmembrane region" description="Helical" evidence="7">
    <location>
        <begin position="262"/>
        <end position="285"/>
    </location>
</feature>
<feature type="compositionally biased region" description="Basic and acidic residues" evidence="6">
    <location>
        <begin position="20"/>
        <end position="30"/>
    </location>
</feature>
<dbReference type="Gene3D" id="1.20.1720.10">
    <property type="entry name" value="Multidrug resistance protein D"/>
    <property type="match status" value="1"/>
</dbReference>
<evidence type="ECO:0000256" key="5">
    <source>
        <dbReference type="ARBA" id="ARBA00023136"/>
    </source>
</evidence>
<feature type="transmembrane region" description="Helical" evidence="7">
    <location>
        <begin position="127"/>
        <end position="148"/>
    </location>
</feature>
<feature type="transmembrane region" description="Helical" evidence="7">
    <location>
        <begin position="337"/>
        <end position="354"/>
    </location>
</feature>
<evidence type="ECO:0000313" key="10">
    <source>
        <dbReference type="Proteomes" id="UP000054144"/>
    </source>
</evidence>
<evidence type="ECO:0000256" key="2">
    <source>
        <dbReference type="ARBA" id="ARBA00022448"/>
    </source>
</evidence>
<dbReference type="InterPro" id="IPR036259">
    <property type="entry name" value="MFS_trans_sf"/>
</dbReference>
<evidence type="ECO:0000259" key="8">
    <source>
        <dbReference type="PROSITE" id="PS50850"/>
    </source>
</evidence>
<feature type="transmembrane region" description="Helical" evidence="7">
    <location>
        <begin position="231"/>
        <end position="250"/>
    </location>
</feature>
<dbReference type="InterPro" id="IPR020846">
    <property type="entry name" value="MFS_dom"/>
</dbReference>
<organism evidence="9 10">
    <name type="scientific">Fistulina hepatica ATCC 64428</name>
    <dbReference type="NCBI Taxonomy" id="1128425"/>
    <lineage>
        <taxon>Eukaryota</taxon>
        <taxon>Fungi</taxon>
        <taxon>Dikarya</taxon>
        <taxon>Basidiomycota</taxon>
        <taxon>Agaricomycotina</taxon>
        <taxon>Agaricomycetes</taxon>
        <taxon>Agaricomycetidae</taxon>
        <taxon>Agaricales</taxon>
        <taxon>Fistulinaceae</taxon>
        <taxon>Fistulina</taxon>
    </lineage>
</organism>
<comment type="subcellular location">
    <subcellularLocation>
        <location evidence="1">Endomembrane system</location>
        <topology evidence="1">Multi-pass membrane protein</topology>
    </subcellularLocation>
</comment>
<sequence>MSSEREPLLPRNNDTESNVEEPKQRHGPRDISRSQRYAILLGLFSATFLSVFTLVPTMLPSISSDFKKSNQASWLGTAYLLATCTFTPLYGRLSNAMGRRGANQLAIAITALGTLLCGLSQNMESLIASRFLAGIGGGGIFTTTTIALSDMYSLRSRGLAQGVNSVFNGLGMGLGGPIGGLVTDWLGWRWAFLIQMPFFVFSFTMTTFNLRYVLPTQKKKSTVAVLKRIDYLGSLTLLIAVGSALVFLSTRYNSLYPWSHPFVVAPLVSTFVAAIIFVLIELFVAPEPVMAPFLLRQRIPVLVSTSNFFVGACNFSVTYFFPMWFQTVLLTSASTAGLHLMPNSVSMSLGSLFAGGMMHRTGRYKALNMIFGIFPFIATILIYRMREDSGPIQSWLSIIPLGFGNAVVMQTTLSKFFARAQSHMAVGTGFGQLFRGIGQVGGVAISSALFQYRLDSELRKKLADEDLILRIRQSSRLVDSLPPDLQRIARDAYSVSLKSVFVFAACSTLLAYCARLPIPEKRLEHRSDAAESNQTQAIAGDSNREITAMSQEQDQVETVTAVTGASTPALIDEDDDGPGGFPERDLRTAILKKIGRRLSTYESTDAFMDPEDGRVGGSARSL</sequence>
<feature type="transmembrane region" description="Helical" evidence="7">
    <location>
        <begin position="160"/>
        <end position="182"/>
    </location>
</feature>
<name>A0A0D7A680_9AGAR</name>
<feature type="transmembrane region" description="Helical" evidence="7">
    <location>
        <begin position="366"/>
        <end position="383"/>
    </location>
</feature>
<dbReference type="PANTHER" id="PTHR23501:SF191">
    <property type="entry name" value="VACUOLAR BASIC AMINO ACID TRANSPORTER 4"/>
    <property type="match status" value="1"/>
</dbReference>
<evidence type="ECO:0000256" key="7">
    <source>
        <dbReference type="SAM" id="Phobius"/>
    </source>
</evidence>
<accession>A0A0D7A680</accession>
<dbReference type="PROSITE" id="PS50850">
    <property type="entry name" value="MFS"/>
    <property type="match status" value="1"/>
</dbReference>
<feature type="domain" description="Major facilitator superfamily (MFS) profile" evidence="8">
    <location>
        <begin position="35"/>
        <end position="522"/>
    </location>
</feature>
<dbReference type="OrthoDB" id="3437016at2759"/>
<dbReference type="InterPro" id="IPR011701">
    <property type="entry name" value="MFS"/>
</dbReference>
<protein>
    <submittedName>
        <fullName evidence="9">MFS general substrate transporter</fullName>
    </submittedName>
</protein>
<feature type="transmembrane region" description="Helical" evidence="7">
    <location>
        <begin position="306"/>
        <end position="325"/>
    </location>
</feature>